<sequence length="254" mass="28252">MTSRLTLLLSYLLYLPLLPVLPWIIYQGKTVKRDTLRLPEASGIRSGTEPKLQQPAHSLLLRHIGESTVAGVGISSISNGLTACIARALASEQLAVQWQAIAQSGIRAAQLNELIAEEDKAAEQAPHQKALLLITLGVNDTTGLTPAHQWRRQLSRLIQHEKTYLPAETQVIFTQVPPMQDFPALPAPLNRFLGLRAWQLDKQIRHLCRKQGWHHAAISLPLQPQWMAEDGYHPNAEGYARWGEGVADSIRTLL</sequence>
<dbReference type="InterPro" id="IPR013830">
    <property type="entry name" value="SGNH_hydro"/>
</dbReference>
<name>A0ABY6ACN0_9GAMM</name>
<dbReference type="EMBL" id="CP054475">
    <property type="protein sequence ID" value="UXD87670.1"/>
    <property type="molecule type" value="Genomic_DNA"/>
</dbReference>
<dbReference type="InterPro" id="IPR036514">
    <property type="entry name" value="SGNH_hydro_sf"/>
</dbReference>
<dbReference type="Proteomes" id="UP001065322">
    <property type="component" value="Chromosome"/>
</dbReference>
<keyword evidence="2" id="KW-0378">Hydrolase</keyword>
<dbReference type="SUPFAM" id="SSF52266">
    <property type="entry name" value="SGNH hydrolase"/>
    <property type="match status" value="1"/>
</dbReference>
<dbReference type="GO" id="GO:0016787">
    <property type="term" value="F:hydrolase activity"/>
    <property type="evidence" value="ECO:0007669"/>
    <property type="project" value="UniProtKB-KW"/>
</dbReference>
<dbReference type="RefSeq" id="WP_260996456.1">
    <property type="nucleotide sequence ID" value="NZ_CP054475.1"/>
</dbReference>
<organism evidence="2 3">
    <name type="scientific">Thalassolituus hydrocarboniclasticus</name>
    <dbReference type="NCBI Taxonomy" id="2742796"/>
    <lineage>
        <taxon>Bacteria</taxon>
        <taxon>Pseudomonadati</taxon>
        <taxon>Pseudomonadota</taxon>
        <taxon>Gammaproteobacteria</taxon>
        <taxon>Oceanospirillales</taxon>
        <taxon>Oceanospirillaceae</taxon>
        <taxon>Thalassolituus</taxon>
    </lineage>
</organism>
<proteinExistence type="predicted"/>
<accession>A0ABY6ACN0</accession>
<evidence type="ECO:0000313" key="2">
    <source>
        <dbReference type="EMBL" id="UXD87670.1"/>
    </source>
</evidence>
<evidence type="ECO:0000259" key="1">
    <source>
        <dbReference type="Pfam" id="PF13472"/>
    </source>
</evidence>
<dbReference type="CDD" id="cd01836">
    <property type="entry name" value="FeeA_FeeB_like"/>
    <property type="match status" value="1"/>
</dbReference>
<feature type="domain" description="SGNH hydrolase-type esterase" evidence="1">
    <location>
        <begin position="64"/>
        <end position="241"/>
    </location>
</feature>
<protein>
    <submittedName>
        <fullName evidence="2">SGNH/GDSL hydrolase family protein</fullName>
    </submittedName>
</protein>
<dbReference type="Gene3D" id="3.40.50.1110">
    <property type="entry name" value="SGNH hydrolase"/>
    <property type="match status" value="1"/>
</dbReference>
<keyword evidence="3" id="KW-1185">Reference proteome</keyword>
<reference evidence="3" key="1">
    <citation type="submission" date="2020-06" db="EMBL/GenBank/DDBJ databases">
        <title>Thalassolituus marinus alknpb1M-1, a hydrocarbon-degrading bacterium isolated from the deep-sea overlying water using an in-situ strategy from the South China Sea basin.</title>
        <authorList>
            <person name="Dong C."/>
            <person name="Chen Y."/>
            <person name="Shao Z."/>
        </authorList>
    </citation>
    <scope>NUCLEOTIDE SEQUENCE [LARGE SCALE GENOMIC DNA]</scope>
    <source>
        <strain evidence="3">alknpb1M-1</strain>
    </source>
</reference>
<dbReference type="Pfam" id="PF13472">
    <property type="entry name" value="Lipase_GDSL_2"/>
    <property type="match status" value="1"/>
</dbReference>
<evidence type="ECO:0000313" key="3">
    <source>
        <dbReference type="Proteomes" id="UP001065322"/>
    </source>
</evidence>
<gene>
    <name evidence="2" type="ORF">HUF19_09610</name>
</gene>